<gene>
    <name evidence="2" type="ORF">AVDCRST_MAG45-1955</name>
</gene>
<feature type="compositionally biased region" description="Basic and acidic residues" evidence="1">
    <location>
        <begin position="83"/>
        <end position="92"/>
    </location>
</feature>
<feature type="compositionally biased region" description="Basic residues" evidence="1">
    <location>
        <begin position="48"/>
        <end position="59"/>
    </location>
</feature>
<accession>A0A6J4T250</accession>
<sequence>AVPGGGQGRRAGALSHIREPVGGRAAPGGRPRRAPALRRGPGDLPRGRPLRHLLHRPHRSRTDHPHSFRWPQSDSGRAGAGGDVRRALDVRRRGPLGHGGSGRGDDDARPARARHQARPTDPPRDCGEDARSAGEPPARRERKARPPVLPAGRRARGLDAAGPGRGAARRGRGGHRRRGRRRRHTAGGDRHRGHPVRHRPARRLLAREREPLSRRSRAGRGGDHRSRPRGGARPRGVAPLHLL</sequence>
<feature type="compositionally biased region" description="Basic and acidic residues" evidence="1">
    <location>
        <begin position="121"/>
        <end position="132"/>
    </location>
</feature>
<feature type="compositionally biased region" description="Low complexity" evidence="1">
    <location>
        <begin position="233"/>
        <end position="243"/>
    </location>
</feature>
<feature type="compositionally biased region" description="Basic residues" evidence="1">
    <location>
        <begin position="167"/>
        <end position="204"/>
    </location>
</feature>
<dbReference type="EMBL" id="CADCVU010000167">
    <property type="protein sequence ID" value="CAA9511740.1"/>
    <property type="molecule type" value="Genomic_DNA"/>
</dbReference>
<evidence type="ECO:0000313" key="2">
    <source>
        <dbReference type="EMBL" id="CAA9511740.1"/>
    </source>
</evidence>
<feature type="non-terminal residue" evidence="2">
    <location>
        <position position="1"/>
    </location>
</feature>
<dbReference type="AlphaFoldDB" id="A0A6J4T250"/>
<evidence type="ECO:0000256" key="1">
    <source>
        <dbReference type="SAM" id="MobiDB-lite"/>
    </source>
</evidence>
<proteinExistence type="predicted"/>
<reference evidence="2" key="1">
    <citation type="submission" date="2020-02" db="EMBL/GenBank/DDBJ databases">
        <authorList>
            <person name="Meier V. D."/>
        </authorList>
    </citation>
    <scope>NUCLEOTIDE SEQUENCE</scope>
    <source>
        <strain evidence="2">AVDCRST_MAG45</strain>
    </source>
</reference>
<feature type="non-terminal residue" evidence="2">
    <location>
        <position position="243"/>
    </location>
</feature>
<protein>
    <submittedName>
        <fullName evidence="2">cAMP-binding proteins - catabolite gene activator and regulatory subunit of cAMP-dependent protein kinases</fullName>
    </submittedName>
</protein>
<name>A0A6J4T250_9ACTN</name>
<feature type="region of interest" description="Disordered" evidence="1">
    <location>
        <begin position="1"/>
        <end position="243"/>
    </location>
</feature>
<organism evidence="2">
    <name type="scientific">uncultured Solirubrobacterales bacterium</name>
    <dbReference type="NCBI Taxonomy" id="768556"/>
    <lineage>
        <taxon>Bacteria</taxon>
        <taxon>Bacillati</taxon>
        <taxon>Actinomycetota</taxon>
        <taxon>Thermoleophilia</taxon>
        <taxon>Solirubrobacterales</taxon>
        <taxon>environmental samples</taxon>
    </lineage>
</organism>